<dbReference type="PROSITE" id="PS50017">
    <property type="entry name" value="DEATH_DOMAIN"/>
    <property type="match status" value="1"/>
</dbReference>
<dbReference type="Pfam" id="PF00531">
    <property type="entry name" value="Death"/>
    <property type="match status" value="1"/>
</dbReference>
<dbReference type="GO" id="GO:0007165">
    <property type="term" value="P:signal transduction"/>
    <property type="evidence" value="ECO:0007669"/>
    <property type="project" value="InterPro"/>
</dbReference>
<protein>
    <submittedName>
        <fullName evidence="3">Fas-associated death domain protein</fullName>
    </submittedName>
</protein>
<dbReference type="GO" id="GO:0042981">
    <property type="term" value="P:regulation of apoptotic process"/>
    <property type="evidence" value="ECO:0007669"/>
    <property type="project" value="InterPro"/>
</dbReference>
<evidence type="ECO:0000313" key="3">
    <source>
        <dbReference type="EMBL" id="QKV49448.1"/>
    </source>
</evidence>
<dbReference type="EMBL" id="MN833227">
    <property type="protein sequence ID" value="QKV49448.1"/>
    <property type="molecule type" value="mRNA"/>
</dbReference>
<organism evidence="3">
    <name type="scientific">Ostrinia furnacalis</name>
    <name type="common">Asian corn borer</name>
    <dbReference type="NCBI Taxonomy" id="93504"/>
    <lineage>
        <taxon>Eukaryota</taxon>
        <taxon>Metazoa</taxon>
        <taxon>Ecdysozoa</taxon>
        <taxon>Arthropoda</taxon>
        <taxon>Hexapoda</taxon>
        <taxon>Insecta</taxon>
        <taxon>Pterygota</taxon>
        <taxon>Neoptera</taxon>
        <taxon>Endopterygota</taxon>
        <taxon>Lepidoptera</taxon>
        <taxon>Glossata</taxon>
        <taxon>Ditrysia</taxon>
        <taxon>Pyraloidea</taxon>
        <taxon>Crambidae</taxon>
        <taxon>Pyraustinae</taxon>
        <taxon>Ostrinia</taxon>
    </lineage>
</organism>
<dbReference type="CDD" id="cd01670">
    <property type="entry name" value="Death"/>
    <property type="match status" value="1"/>
</dbReference>
<dbReference type="SMR" id="A0A7D5BFV9"/>
<dbReference type="InterPro" id="IPR011029">
    <property type="entry name" value="DEATH-like_dom_sf"/>
</dbReference>
<dbReference type="RefSeq" id="XP_028177804.1">
    <property type="nucleotide sequence ID" value="XM_028322003.1"/>
</dbReference>
<evidence type="ECO:0000259" key="1">
    <source>
        <dbReference type="PROSITE" id="PS50017"/>
    </source>
</evidence>
<dbReference type="OrthoDB" id="100767at2759"/>
<dbReference type="InterPro" id="IPR001875">
    <property type="entry name" value="DED_dom"/>
</dbReference>
<evidence type="ECO:0000259" key="2">
    <source>
        <dbReference type="PROSITE" id="PS50168"/>
    </source>
</evidence>
<dbReference type="InterPro" id="IPR000488">
    <property type="entry name" value="Death_dom"/>
</dbReference>
<dbReference type="PROSITE" id="PS50168">
    <property type="entry name" value="DED"/>
    <property type="match status" value="1"/>
</dbReference>
<feature type="domain" description="DED" evidence="2">
    <location>
        <begin position="5"/>
        <end position="90"/>
    </location>
</feature>
<accession>A0A7D5BFV9</accession>
<proteinExistence type="evidence at transcript level"/>
<feature type="domain" description="Death" evidence="1">
    <location>
        <begin position="134"/>
        <end position="217"/>
    </location>
</feature>
<dbReference type="KEGG" id="ofu:114365425"/>
<sequence>MTLSEYTQLKQQLVFYVGGSERHSQLLSTLKEHFRDDINSPRRYEKIVSIGQLLRVLEIRDVLSENNVGPLKEIARRIPNSNDLLQKINEYELNRVPTEFVNLYASENIHSTPHRPAESFVTSNPNTAMSEAKKQRIIDTVIDNIGTYWRDLARSLDIKEKIIDELNESNKPLHLRAKTIMDMYQKIADSQNWFFELCDALETCRRRDLVKKLKKIATMNI</sequence>
<dbReference type="GeneID" id="114365425"/>
<name>A0A7D5BFV9_OSTFU</name>
<reference evidence="3" key="1">
    <citation type="submission" date="2019-12" db="EMBL/GenBank/DDBJ databases">
        <title>Cloning and characterization of fas-associated death domain protein from the larva of Ostrinia furnacalis Guenee.</title>
        <authorList>
            <person name="Liu X."/>
            <person name="Chen K."/>
            <person name="Wang L."/>
            <person name="Mohamed M.F.A."/>
            <person name="Song J."/>
            <person name="Han Z."/>
            <person name="Chen J."/>
            <person name="Feng C."/>
        </authorList>
    </citation>
    <scope>NUCLEOTIDE SEQUENCE</scope>
</reference>
<dbReference type="SUPFAM" id="SSF47986">
    <property type="entry name" value="DEATH domain"/>
    <property type="match status" value="2"/>
</dbReference>
<dbReference type="AlphaFoldDB" id="A0A7D5BFV9"/>
<dbReference type="Gene3D" id="1.10.533.10">
    <property type="entry name" value="Death Domain, Fas"/>
    <property type="match status" value="2"/>
</dbReference>